<dbReference type="EMBL" id="JAGGJA010000002">
    <property type="protein sequence ID" value="MCW9705800.1"/>
    <property type="molecule type" value="Genomic_DNA"/>
</dbReference>
<comment type="caution">
    <text evidence="2">The sequence shown here is derived from an EMBL/GenBank/DDBJ whole genome shotgun (WGS) entry which is preliminary data.</text>
</comment>
<keyword evidence="3" id="KW-1185">Reference proteome</keyword>
<dbReference type="Pfam" id="PF01396">
    <property type="entry name" value="Zn_ribbon_Top1"/>
    <property type="match status" value="1"/>
</dbReference>
<organism evidence="2 3">
    <name type="scientific">Fodinibius salsisoli</name>
    <dbReference type="NCBI Taxonomy" id="2820877"/>
    <lineage>
        <taxon>Bacteria</taxon>
        <taxon>Pseudomonadati</taxon>
        <taxon>Balneolota</taxon>
        <taxon>Balneolia</taxon>
        <taxon>Balneolales</taxon>
        <taxon>Balneolaceae</taxon>
        <taxon>Fodinibius</taxon>
    </lineage>
</organism>
<evidence type="ECO:0000313" key="2">
    <source>
        <dbReference type="EMBL" id="MCW9705800.1"/>
    </source>
</evidence>
<gene>
    <name evidence="2" type="ORF">J6I44_02985</name>
</gene>
<reference evidence="2 3" key="1">
    <citation type="submission" date="2021-03" db="EMBL/GenBank/DDBJ databases">
        <title>Aliifodinibius sp. nov., a new bacterium isolated from saline soil.</title>
        <authorList>
            <person name="Galisteo C."/>
            <person name="De La Haba R."/>
            <person name="Sanchez-Porro C."/>
            <person name="Ventosa A."/>
        </authorList>
    </citation>
    <scope>NUCLEOTIDE SEQUENCE [LARGE SCALE GENOMIC DNA]</scope>
    <source>
        <strain evidence="2 3">1BSP15-2V2</strain>
    </source>
</reference>
<dbReference type="Proteomes" id="UP001207918">
    <property type="component" value="Unassembled WGS sequence"/>
</dbReference>
<dbReference type="SUPFAM" id="SSF57783">
    <property type="entry name" value="Zinc beta-ribbon"/>
    <property type="match status" value="1"/>
</dbReference>
<keyword evidence="2" id="KW-0238">DNA-binding</keyword>
<dbReference type="GO" id="GO:0003677">
    <property type="term" value="F:DNA binding"/>
    <property type="evidence" value="ECO:0007669"/>
    <property type="project" value="UniProtKB-KW"/>
</dbReference>
<feature type="domain" description="DNA topoisomerase type IA zn finger" evidence="1">
    <location>
        <begin position="24"/>
        <end position="61"/>
    </location>
</feature>
<sequence length="62" mass="6982">MSPRLIDLDILSVVVCYRQYSTTVCPKCSSKLVERIVKKGPNAGTKFLGCKNFPKCRFTRNA</sequence>
<proteinExistence type="predicted"/>
<evidence type="ECO:0000259" key="1">
    <source>
        <dbReference type="Pfam" id="PF01396"/>
    </source>
</evidence>
<dbReference type="Gene3D" id="3.30.65.10">
    <property type="entry name" value="Bacterial Topoisomerase I, domain 1"/>
    <property type="match status" value="1"/>
</dbReference>
<evidence type="ECO:0000313" key="3">
    <source>
        <dbReference type="Proteomes" id="UP001207918"/>
    </source>
</evidence>
<name>A0ABT3PIN3_9BACT</name>
<accession>A0ABT3PIN3</accession>
<protein>
    <submittedName>
        <fullName evidence="2">Topoisomerase DNA-binding C4 zinc finger domain-containing protein</fullName>
    </submittedName>
</protein>
<dbReference type="InterPro" id="IPR013498">
    <property type="entry name" value="Topo_IA_Znf"/>
</dbReference>